<evidence type="ECO:0000256" key="2">
    <source>
        <dbReference type="SAM" id="SignalP"/>
    </source>
</evidence>
<dbReference type="Proteomes" id="UP001149165">
    <property type="component" value="Unassembled WGS sequence"/>
</dbReference>
<dbReference type="InterPro" id="IPR008979">
    <property type="entry name" value="Galactose-bd-like_sf"/>
</dbReference>
<dbReference type="EMBL" id="JAPQKH010000006">
    <property type="protein sequence ID" value="KAJ5094744.1"/>
    <property type="molecule type" value="Genomic_DNA"/>
</dbReference>
<dbReference type="InterPro" id="IPR000421">
    <property type="entry name" value="FA58C"/>
</dbReference>
<dbReference type="SUPFAM" id="SSF81296">
    <property type="entry name" value="E set domains"/>
    <property type="match status" value="1"/>
</dbReference>
<evidence type="ECO:0000313" key="4">
    <source>
        <dbReference type="EMBL" id="KAJ5094744.1"/>
    </source>
</evidence>
<dbReference type="CDD" id="cd02851">
    <property type="entry name" value="E_set_GO_C"/>
    <property type="match status" value="1"/>
</dbReference>
<dbReference type="OrthoDB" id="2019572at2759"/>
<protein>
    <recommendedName>
        <fullName evidence="3">F5/8 type C domain-containing protein</fullName>
    </recommendedName>
</protein>
<dbReference type="Gene3D" id="2.60.40.10">
    <property type="entry name" value="Immunoglobulins"/>
    <property type="match status" value="1"/>
</dbReference>
<dbReference type="InterPro" id="IPR015202">
    <property type="entry name" value="GO-like_E_set"/>
</dbReference>
<dbReference type="InterPro" id="IPR037293">
    <property type="entry name" value="Gal_Oxidase_central_sf"/>
</dbReference>
<evidence type="ECO:0000259" key="3">
    <source>
        <dbReference type="PROSITE" id="PS50022"/>
    </source>
</evidence>
<dbReference type="Pfam" id="PF00754">
    <property type="entry name" value="F5_F8_type_C"/>
    <property type="match status" value="1"/>
</dbReference>
<dbReference type="InterPro" id="IPR013783">
    <property type="entry name" value="Ig-like_fold"/>
</dbReference>
<dbReference type="InterPro" id="IPR006652">
    <property type="entry name" value="Kelch_1"/>
</dbReference>
<keyword evidence="2" id="KW-0732">Signal</keyword>
<evidence type="ECO:0000313" key="5">
    <source>
        <dbReference type="Proteomes" id="UP001149165"/>
    </source>
</evidence>
<dbReference type="SMART" id="SM00612">
    <property type="entry name" value="Kelch"/>
    <property type="match status" value="2"/>
</dbReference>
<feature type="region of interest" description="Disordered" evidence="1">
    <location>
        <begin position="575"/>
        <end position="596"/>
    </location>
</feature>
<comment type="caution">
    <text evidence="4">The sequence shown here is derived from an EMBL/GenBank/DDBJ whole genome shotgun (WGS) entry which is preliminary data.</text>
</comment>
<dbReference type="PANTHER" id="PTHR32208">
    <property type="entry name" value="SECRETED PROTEIN-RELATED"/>
    <property type="match status" value="1"/>
</dbReference>
<sequence>MKTEFYALAFLLGAVRARVEDLKDLEKAYQEGKTPDTTKVHGVDVSTLSQTPPQGQQIPTDGWTADCTSTESGHDCDLAFDDNNGTFWQSASGGNAQSISIHLKDEVAISGIIIVPLQGGDETHFIEEHEVSLSTDGENWDRVAYGTWWPDDSQKVAAFQPRKAKHVRLSGPAPNGIAIDDIAIYQDKYITPNPSKLGAWGPTIDFPVVPVSAAVDAHTGDVVAWSAWGYDQFVAGKGAKTQTATWSPNKQTVTKRTVSDTHHDMFCSGISLDEDSKIIVTGGADGGQTSIYNTTDDAWFQAAGMVQSRGYQASATLSDGRMFVIGGSWSGGVGGKNGEVYDPKTNTWTSLDDAKVVKMYTKDRRTYRRDNHGWLFGWTDGYTFQAGPSQQMNWYGSSGTGTQQGAGQRTGDQDAMCGNAVMYDNGKILTFGGSPWYEDKNATTNANIISLDKPDQDATVLSNAGGGMHYARTFHSSVVLPDGSVFVNGGQSYGVPFGQDDVQMTPELFTPDASNEQGGTWQDLETNTIIRVYHSLSLLLQDGTVFTGGGGLCGECASNHFDAQIYTPAYLLNEDGSPRDRPEIQSVSPSSVKPGATVEVTTAGPVDTKASIVRYGSTTHTVNTDQRRIAVELKSTGDNKYTFDIPSAPGQALPGYYMLFVMKDGVPSHSVNVQVTSD</sequence>
<feature type="chain" id="PRO_5040823237" description="F5/8 type C domain-containing protein" evidence="2">
    <location>
        <begin position="18"/>
        <end position="678"/>
    </location>
</feature>
<accession>A0A9W9F769</accession>
<reference evidence="4" key="1">
    <citation type="submission" date="2022-11" db="EMBL/GenBank/DDBJ databases">
        <authorList>
            <person name="Petersen C."/>
        </authorList>
    </citation>
    <scope>NUCLEOTIDE SEQUENCE</scope>
    <source>
        <strain evidence="4">IBT 30069</strain>
    </source>
</reference>
<feature type="domain" description="F5/8 type C" evidence="3">
    <location>
        <begin position="46"/>
        <end position="169"/>
    </location>
</feature>
<dbReference type="Gene3D" id="2.60.120.260">
    <property type="entry name" value="Galactose-binding domain-like"/>
    <property type="match status" value="1"/>
</dbReference>
<dbReference type="SUPFAM" id="SSF50965">
    <property type="entry name" value="Galactose oxidase, central domain"/>
    <property type="match status" value="1"/>
</dbReference>
<dbReference type="Pfam" id="PF09118">
    <property type="entry name" value="GO-like_E_set"/>
    <property type="match status" value="1"/>
</dbReference>
<dbReference type="Gene3D" id="2.130.10.80">
    <property type="entry name" value="Galactose oxidase/kelch, beta-propeller"/>
    <property type="match status" value="1"/>
</dbReference>
<dbReference type="Pfam" id="PF01344">
    <property type="entry name" value="Kelch_1"/>
    <property type="match status" value="1"/>
</dbReference>
<proteinExistence type="predicted"/>
<keyword evidence="5" id="KW-1185">Reference proteome</keyword>
<dbReference type="AlphaFoldDB" id="A0A9W9F769"/>
<name>A0A9W9F769_9EURO</name>
<gene>
    <name evidence="4" type="ORF">N7456_010605</name>
</gene>
<dbReference type="InterPro" id="IPR014756">
    <property type="entry name" value="Ig_E-set"/>
</dbReference>
<dbReference type="SUPFAM" id="SSF49785">
    <property type="entry name" value="Galactose-binding domain-like"/>
    <property type="match status" value="1"/>
</dbReference>
<reference evidence="4" key="2">
    <citation type="journal article" date="2023" name="IMA Fungus">
        <title>Comparative genomic study of the Penicillium genus elucidates a diverse pangenome and 15 lateral gene transfer events.</title>
        <authorList>
            <person name="Petersen C."/>
            <person name="Sorensen T."/>
            <person name="Nielsen M.R."/>
            <person name="Sondergaard T.E."/>
            <person name="Sorensen J.L."/>
            <person name="Fitzpatrick D.A."/>
            <person name="Frisvad J.C."/>
            <person name="Nielsen K.L."/>
        </authorList>
    </citation>
    <scope>NUCLEOTIDE SEQUENCE</scope>
    <source>
        <strain evidence="4">IBT 30069</strain>
    </source>
</reference>
<feature type="signal peptide" evidence="2">
    <location>
        <begin position="1"/>
        <end position="17"/>
    </location>
</feature>
<dbReference type="PANTHER" id="PTHR32208:SF68">
    <property type="entry name" value="GALACTOSE OXIDASE"/>
    <property type="match status" value="1"/>
</dbReference>
<dbReference type="PROSITE" id="PS50022">
    <property type="entry name" value="FA58C_3"/>
    <property type="match status" value="1"/>
</dbReference>
<dbReference type="InterPro" id="IPR011043">
    <property type="entry name" value="Gal_Oxase/kelch_b-propeller"/>
</dbReference>
<organism evidence="4 5">
    <name type="scientific">Penicillium angulare</name>
    <dbReference type="NCBI Taxonomy" id="116970"/>
    <lineage>
        <taxon>Eukaryota</taxon>
        <taxon>Fungi</taxon>
        <taxon>Dikarya</taxon>
        <taxon>Ascomycota</taxon>
        <taxon>Pezizomycotina</taxon>
        <taxon>Eurotiomycetes</taxon>
        <taxon>Eurotiomycetidae</taxon>
        <taxon>Eurotiales</taxon>
        <taxon>Aspergillaceae</taxon>
        <taxon>Penicillium</taxon>
    </lineage>
</organism>
<evidence type="ECO:0000256" key="1">
    <source>
        <dbReference type="SAM" id="MobiDB-lite"/>
    </source>
</evidence>